<proteinExistence type="predicted"/>
<dbReference type="InterPro" id="IPR052933">
    <property type="entry name" value="DNA_Protect_Modify"/>
</dbReference>
<feature type="domain" description="Helicase C-terminal" evidence="3">
    <location>
        <begin position="1322"/>
        <end position="1408"/>
    </location>
</feature>
<dbReference type="Gene3D" id="3.40.50.300">
    <property type="entry name" value="P-loop containing nucleotide triphosphate hydrolases"/>
    <property type="match status" value="2"/>
</dbReference>
<dbReference type="PANTHER" id="PTHR41313:SF1">
    <property type="entry name" value="DNA METHYLASE ADENINE-SPECIFIC DOMAIN-CONTAINING PROTEIN"/>
    <property type="match status" value="1"/>
</dbReference>
<dbReference type="PANTHER" id="PTHR41313">
    <property type="entry name" value="ADENINE-SPECIFIC METHYLTRANSFERASE"/>
    <property type="match status" value="1"/>
</dbReference>
<feature type="region of interest" description="Disordered" evidence="1">
    <location>
        <begin position="327"/>
        <end position="355"/>
    </location>
</feature>
<name>A0ABT7MIB2_9PSEU</name>
<protein>
    <submittedName>
        <fullName evidence="4">SNF2-related protein</fullName>
    </submittedName>
</protein>
<feature type="compositionally biased region" description="Low complexity" evidence="1">
    <location>
        <begin position="1699"/>
        <end position="1723"/>
    </location>
</feature>
<dbReference type="SUPFAM" id="SSF53335">
    <property type="entry name" value="S-adenosyl-L-methionine-dependent methyltransferases"/>
    <property type="match status" value="1"/>
</dbReference>
<gene>
    <name evidence="4" type="ORF">QRT03_30930</name>
</gene>
<feature type="region of interest" description="Disordered" evidence="1">
    <location>
        <begin position="1693"/>
        <end position="1734"/>
    </location>
</feature>
<dbReference type="RefSeq" id="WP_286057028.1">
    <property type="nucleotide sequence ID" value="NZ_JASVWF010000011.1"/>
</dbReference>
<dbReference type="Gene3D" id="3.40.50.150">
    <property type="entry name" value="Vaccinia Virus protein VP39"/>
    <property type="match status" value="1"/>
</dbReference>
<evidence type="ECO:0000256" key="1">
    <source>
        <dbReference type="SAM" id="MobiDB-lite"/>
    </source>
</evidence>
<dbReference type="Proteomes" id="UP001231924">
    <property type="component" value="Unassembled WGS sequence"/>
</dbReference>
<dbReference type="InterPro" id="IPR014001">
    <property type="entry name" value="Helicase_ATP-bd"/>
</dbReference>
<dbReference type="InterPro" id="IPR001650">
    <property type="entry name" value="Helicase_C-like"/>
</dbReference>
<evidence type="ECO:0000259" key="3">
    <source>
        <dbReference type="SMART" id="SM00490"/>
    </source>
</evidence>
<comment type="caution">
    <text evidence="4">The sequence shown here is derived from an EMBL/GenBank/DDBJ whole genome shotgun (WGS) entry which is preliminary data.</text>
</comment>
<feature type="region of interest" description="Disordered" evidence="1">
    <location>
        <begin position="547"/>
        <end position="569"/>
    </location>
</feature>
<dbReference type="CDD" id="cd02440">
    <property type="entry name" value="AdoMet_MTases"/>
    <property type="match status" value="1"/>
</dbReference>
<feature type="domain" description="Helicase ATP-binding" evidence="2">
    <location>
        <begin position="868"/>
        <end position="1138"/>
    </location>
</feature>
<organism evidence="4 5">
    <name type="scientific">Actinomycetospora termitidis</name>
    <dbReference type="NCBI Taxonomy" id="3053470"/>
    <lineage>
        <taxon>Bacteria</taxon>
        <taxon>Bacillati</taxon>
        <taxon>Actinomycetota</taxon>
        <taxon>Actinomycetes</taxon>
        <taxon>Pseudonocardiales</taxon>
        <taxon>Pseudonocardiaceae</taxon>
        <taxon>Actinomycetospora</taxon>
    </lineage>
</organism>
<sequence length="1734" mass="186100">MTQHPATNNNPTSTTSTVSTVGATTAVGAEARGPRALRARCVGTPRSRWHPAGQADLAPSGARARVAANLAALATLAELEASGQTPDDAARRVLARWSGWGAVPAVFDGTDPRFAVERDALRELVGPAGMAAAATSTLNAHYTDLGIVAAVWETVAALGFTGGTVLEPGCGSGNFLHHAPPGAQVIAVEQEPTTARIAAALHPEATVRCESFADTTVAALPGGAPVDLVVGNVPFGKVALHDRRYNRANRVIHNHFVIKSLCLTRPGGLVVVLTSRFTLDARDPAARREIAALGDLLGAVRLPSGAHERAAGTAAVTDLLVLRRHDHDDPRTEAEREAERGAGGAGFEATMPVPGHDDPKVRVNRYWAEHPGRVLGTFAVRHGAYSARSLRVDPRPGELGEQLHDALAGIVADARTAGLTLIPTAPATRPARAGGEVGGGVSVVAGPARPVALDAREGLLAVDPDGGFTRIEAGRPVRHEVPRSQARELAALLGLRDTVVALLDLEARERVETPRMRELRAELGARHDGYLARFGPITRATVRRTGRVDPATGEPRTARTTPRQGGFRTDPYAPAVYALEHPDPTTGPDEQHGARPVVRADIFRGRVIAPRAPRRSADSPGDALAICLDAHARVDLAVIAGLLGTGEADARARLGCLVFHDPQRGRLVPAAEYLSGDVRVKLAAAQDAAAQDPALAPNVAALRAVVPTDLGPGEITAHLGAAWIDARHIEAFMREVLDDPSARVEHPGGAVWEVRGARYGVAATQTWGTTRRPAAELVAAACEQRPVRVTDTVEGRDGVKRQVLNLTETLAAQDKAKQLGERFAEWVWEDPARAGELCRVYNQAFNAVVLRSYDAAGPDTLSLPGLAQGFTPRPHQYAAVARMIAEPAVGLFHEVGAGKTAEMAMGAMELRRLGLVRKPAIVVPNNMLEQWAREFTALYPAARLLVATHDDLTRDRRRAFVARVATGDWDAVIMTRSAFERLPMSREAQERYLGEETDRITRWLERAKGAGAASLSVKRVQRMLLAATERIKGKLDSVRDDGVSFEQTGIDYLCIDEAHLYKNLRTPSNITGAAIEGSARAQDLDMKLGYLRSRAGARVVTLATATPIANSITETYVMQRYTRPDLLEAAGVEEFDQWAATFGEVVTTVEMTPDAAGFRLTDRFARFTGVPELLRLWHVSADIKTGEDLQLPVPQLTERPEDGARAAHTVLIEASPELREFVGTLGARAEAIRNKQVEPHVDNMLRICSEGRAAALDLRLLDRPQTGPATVERAAENIAAVWAAHRDDRFTRPDGTTHPTPGALQIVFCDLGTPGPGWNVYDELREQLAARGLPRRGVRFIHDATTDTAKGALFAAARSGEVAVLIGSTEKMGVGTNVQARAVALHHLDCPWRPADLHQRDGRILRQGNPYPEVTIYRYVTEGSFDGYSWQTVARKARFIGQVMRGRLDVREIADVGEATLSFDEVKALASGDPRIIEKARLDAEVATLDRLERAHWRNQARLEHTITTAETAIDRGETDLAGLDTAIAARRPTRGQGFTASIGDRDYRERSEFATDLAALLAAALDDPARRRTGWGECAVLGGLTLTHSIARELRAGQLVAEHHLQFTAAPGDPVRARADELDARAGGTLATLEHRHAALDTRRARAAAALETTRRELALARDQLGAPFTRADELTDKRRRADELAQAMTELARDTEAAAAHAAAETAADTAGAETAGAGDEPAGGEEAQRAA</sequence>
<evidence type="ECO:0000313" key="4">
    <source>
        <dbReference type="EMBL" id="MDL5160417.1"/>
    </source>
</evidence>
<reference evidence="4 5" key="1">
    <citation type="submission" date="2023-06" db="EMBL/GenBank/DDBJ databases">
        <title>Actinomycetospora Odt1-22.</title>
        <authorList>
            <person name="Supong K."/>
        </authorList>
    </citation>
    <scope>NUCLEOTIDE SEQUENCE [LARGE SCALE GENOMIC DNA]</scope>
    <source>
        <strain evidence="4 5">Odt1-22</strain>
    </source>
</reference>
<evidence type="ECO:0000259" key="2">
    <source>
        <dbReference type="SMART" id="SM00487"/>
    </source>
</evidence>
<dbReference type="InterPro" id="IPR027417">
    <property type="entry name" value="P-loop_NTPase"/>
</dbReference>
<dbReference type="SMART" id="SM00490">
    <property type="entry name" value="HELICc"/>
    <property type="match status" value="1"/>
</dbReference>
<dbReference type="SUPFAM" id="SSF52540">
    <property type="entry name" value="P-loop containing nucleoside triphosphate hydrolases"/>
    <property type="match status" value="2"/>
</dbReference>
<feature type="compositionally biased region" description="Basic and acidic residues" evidence="1">
    <location>
        <begin position="327"/>
        <end position="340"/>
    </location>
</feature>
<keyword evidence="5" id="KW-1185">Reference proteome</keyword>
<feature type="region of interest" description="Disordered" evidence="1">
    <location>
        <begin position="1"/>
        <end position="21"/>
    </location>
</feature>
<dbReference type="EMBL" id="JASVWF010000011">
    <property type="protein sequence ID" value="MDL5160417.1"/>
    <property type="molecule type" value="Genomic_DNA"/>
</dbReference>
<dbReference type="SMART" id="SM00487">
    <property type="entry name" value="DEXDc"/>
    <property type="match status" value="1"/>
</dbReference>
<evidence type="ECO:0000313" key="5">
    <source>
        <dbReference type="Proteomes" id="UP001231924"/>
    </source>
</evidence>
<accession>A0ABT7MIB2</accession>
<dbReference type="InterPro" id="IPR029063">
    <property type="entry name" value="SAM-dependent_MTases_sf"/>
</dbReference>